<dbReference type="Pfam" id="PF05419">
    <property type="entry name" value="GUN4"/>
    <property type="match status" value="1"/>
</dbReference>
<dbReference type="AlphaFoldDB" id="A0A6M3WAD1"/>
<dbReference type="Gene3D" id="1.25.40.620">
    <property type="match status" value="1"/>
</dbReference>
<proteinExistence type="predicted"/>
<dbReference type="InterPro" id="IPR037215">
    <property type="entry name" value="GUN4-like_sf"/>
</dbReference>
<keyword evidence="2" id="KW-0934">Plastid</keyword>
<name>A0A6M3WAD1_COROI</name>
<keyword evidence="2" id="KW-0150">Chloroplast</keyword>
<protein>
    <recommendedName>
        <fullName evidence="1">GUN4-like domain-containing protein</fullName>
    </recommendedName>
</protein>
<dbReference type="SUPFAM" id="SSF140869">
    <property type="entry name" value="GUN4-like"/>
    <property type="match status" value="1"/>
</dbReference>
<organism evidence="2">
    <name type="scientific">Corallina officinalis</name>
    <name type="common">Coral seaweed</name>
    <dbReference type="NCBI Taxonomy" id="35170"/>
    <lineage>
        <taxon>Eukaryota</taxon>
        <taxon>Rhodophyta</taxon>
        <taxon>Florideophyceae</taxon>
        <taxon>Corallinophycidae</taxon>
        <taxon>Corallinales</taxon>
        <taxon>Corallinaceae</taxon>
        <taxon>Corallinoideae</taxon>
        <taxon>Corallina</taxon>
    </lineage>
</organism>
<evidence type="ECO:0000313" key="2">
    <source>
        <dbReference type="EMBL" id="QJF58293.1"/>
    </source>
</evidence>
<dbReference type="EMBL" id="MT211886">
    <property type="protein sequence ID" value="QJF58691.1"/>
    <property type="molecule type" value="Genomic_DNA"/>
</dbReference>
<dbReference type="InterPro" id="IPR008629">
    <property type="entry name" value="GUN4-like"/>
</dbReference>
<sequence length="249" mass="29570">MHTDKLNNLIMTNVINNNLAILRKIANLEDYFSINQQIELVKQISKDQFEAFNLLEFLIERRIKKTTKLSYVDGIIFKSLYNSQIINLKETINTYFKEGVVQLESSNNINYYPLFQSLISNNFREANFLTQIYLQELAGLKKNNKRQWLYFTDILEIPSKDLKTIDALWRIYSEGKFGFSIQKQIWIYNNKNWEKLWHMIGWKIDNTAVRYPNEFIWDHTAPKGHLPLFNQLRGVQVIASLFKHPALKK</sequence>
<dbReference type="EMBL" id="MT211885">
    <property type="protein sequence ID" value="QJF58492.1"/>
    <property type="molecule type" value="Genomic_DNA"/>
</dbReference>
<dbReference type="PANTHER" id="PTHR34800">
    <property type="entry name" value="TETRAPYRROLE-BINDING PROTEIN, CHLOROPLASTIC"/>
    <property type="match status" value="1"/>
</dbReference>
<dbReference type="GO" id="GO:0046906">
    <property type="term" value="F:tetrapyrrole binding"/>
    <property type="evidence" value="ECO:0007669"/>
    <property type="project" value="TreeGrafter"/>
</dbReference>
<dbReference type="PANTHER" id="PTHR34800:SF1">
    <property type="entry name" value="TETRAPYRROLE-BINDING PROTEIN, CHLOROPLASTIC"/>
    <property type="match status" value="1"/>
</dbReference>
<accession>A0A6M3WAD1</accession>
<geneLocation type="chloroplast" evidence="2"/>
<dbReference type="CDD" id="cd16383">
    <property type="entry name" value="GUN4"/>
    <property type="match status" value="1"/>
</dbReference>
<feature type="domain" description="GUN4-like" evidence="1">
    <location>
        <begin position="105"/>
        <end position="245"/>
    </location>
</feature>
<dbReference type="EMBL" id="MT211884">
    <property type="protein sequence ID" value="QJF58293.1"/>
    <property type="molecule type" value="Genomic_DNA"/>
</dbReference>
<evidence type="ECO:0000259" key="1">
    <source>
        <dbReference type="Pfam" id="PF05419"/>
    </source>
</evidence>
<reference evidence="2" key="1">
    <citation type="submission" date="2020-03" db="EMBL/GenBank/DDBJ databases">
        <title>Mitochondrial and Plastid genome variability of Corallina officinalis (Corallinales, Rhodophyta).</title>
        <authorList>
            <person name="Yesson C."/>
            <person name="Bian X."/>
            <person name="Williamson C."/>
            <person name="Briscoe A.G."/>
            <person name="Brodie J."/>
        </authorList>
    </citation>
    <scope>NUCLEOTIDE SEQUENCE</scope>
</reference>
<dbReference type="Gene3D" id="1.10.10.1770">
    <property type="entry name" value="Gun4-like"/>
    <property type="match status" value="1"/>
</dbReference>